<dbReference type="OMA" id="YHDARID"/>
<evidence type="ECO:0000259" key="8">
    <source>
        <dbReference type="Pfam" id="PF05241"/>
    </source>
</evidence>
<dbReference type="Proteomes" id="UP000258309">
    <property type="component" value="Unassembled WGS sequence"/>
</dbReference>
<evidence type="ECO:0000256" key="5">
    <source>
        <dbReference type="ARBA" id="ARBA00023136"/>
    </source>
</evidence>
<keyword evidence="3 7" id="KW-0732">Signal</keyword>
<accession>A0A3E2H678</accession>
<feature type="transmembrane region" description="Helical" evidence="6">
    <location>
        <begin position="400"/>
        <end position="420"/>
    </location>
</feature>
<dbReference type="InterPro" id="IPR033118">
    <property type="entry name" value="EXPERA"/>
</dbReference>
<evidence type="ECO:0000256" key="7">
    <source>
        <dbReference type="SAM" id="SignalP"/>
    </source>
</evidence>
<dbReference type="STRING" id="5539.A0A3E2H678"/>
<feature type="non-terminal residue" evidence="9">
    <location>
        <position position="521"/>
    </location>
</feature>
<evidence type="ECO:0000313" key="10">
    <source>
        <dbReference type="Proteomes" id="UP000258309"/>
    </source>
</evidence>
<dbReference type="Pfam" id="PF13343">
    <property type="entry name" value="SBP_bac_6"/>
    <property type="match status" value="1"/>
</dbReference>
<feature type="transmembrane region" description="Helical" evidence="6">
    <location>
        <begin position="479"/>
        <end position="501"/>
    </location>
</feature>
<evidence type="ECO:0000313" key="9">
    <source>
        <dbReference type="EMBL" id="RFU28884.1"/>
    </source>
</evidence>
<evidence type="ECO:0000256" key="2">
    <source>
        <dbReference type="ARBA" id="ARBA00022692"/>
    </source>
</evidence>
<dbReference type="AlphaFoldDB" id="A0A3E2H678"/>
<dbReference type="PANTHER" id="PTHR30006">
    <property type="entry name" value="THIAMINE-BINDING PERIPLASMIC PROTEIN-RELATED"/>
    <property type="match status" value="1"/>
</dbReference>
<dbReference type="SUPFAM" id="SSF53850">
    <property type="entry name" value="Periplasmic binding protein-like II"/>
    <property type="match status" value="1"/>
</dbReference>
<evidence type="ECO:0000256" key="1">
    <source>
        <dbReference type="ARBA" id="ARBA00004141"/>
    </source>
</evidence>
<organism evidence="9 10">
    <name type="scientific">Scytalidium lignicola</name>
    <name type="common">Hyphomycete</name>
    <dbReference type="NCBI Taxonomy" id="5539"/>
    <lineage>
        <taxon>Eukaryota</taxon>
        <taxon>Fungi</taxon>
        <taxon>Dikarya</taxon>
        <taxon>Ascomycota</taxon>
        <taxon>Pezizomycotina</taxon>
        <taxon>Leotiomycetes</taxon>
        <taxon>Leotiomycetes incertae sedis</taxon>
        <taxon>Scytalidium</taxon>
    </lineage>
</organism>
<keyword evidence="4 6" id="KW-1133">Transmembrane helix</keyword>
<keyword evidence="5 6" id="KW-0472">Membrane</keyword>
<evidence type="ECO:0000256" key="4">
    <source>
        <dbReference type="ARBA" id="ARBA00022989"/>
    </source>
</evidence>
<feature type="chain" id="PRO_5017683643" description="EXPERA domain-containing protein" evidence="7">
    <location>
        <begin position="17"/>
        <end position="521"/>
    </location>
</feature>
<feature type="non-terminal residue" evidence="9">
    <location>
        <position position="1"/>
    </location>
</feature>
<comment type="caution">
    <text evidence="9">The sequence shown here is derived from an EMBL/GenBank/DDBJ whole genome shotgun (WGS) entry which is preliminary data.</text>
</comment>
<dbReference type="GO" id="GO:0016020">
    <property type="term" value="C:membrane"/>
    <property type="evidence" value="ECO:0007669"/>
    <property type="project" value="UniProtKB-SubCell"/>
</dbReference>
<protein>
    <recommendedName>
        <fullName evidence="8">EXPERA domain-containing protein</fullName>
    </recommendedName>
</protein>
<dbReference type="Gene3D" id="3.40.190.10">
    <property type="entry name" value="Periplasmic binding protein-like II"/>
    <property type="match status" value="2"/>
</dbReference>
<comment type="subcellular location">
    <subcellularLocation>
        <location evidence="1">Membrane</location>
        <topology evidence="1">Multi-pass membrane protein</topology>
    </subcellularLocation>
</comment>
<evidence type="ECO:0000256" key="3">
    <source>
        <dbReference type="ARBA" id="ARBA00022729"/>
    </source>
</evidence>
<evidence type="ECO:0000256" key="6">
    <source>
        <dbReference type="SAM" id="Phobius"/>
    </source>
</evidence>
<feature type="domain" description="EXPERA" evidence="8">
    <location>
        <begin position="406"/>
        <end position="503"/>
    </location>
</feature>
<sequence>MAFLLTAGLLISRVFAYDVTLGFNNTPEVETRSLNQIYHAALKEGGVVTLWHGGDETNQQDSLKAGFEKAFPGMQLNLTVDLSKYHDIKIDQQLRGNNVYVDSIVLQTLNDFPQWAQEGALLNYAPLGFDKIYNAFKDSVSAYWYGLLIFNWSFIWNTDKLPHLANITSFEDLLQPQFKNKLVLTYPNDDDAVLFSFNLIMQVHGTKWFDALLKQNPKWVRGTETPATILASSNFSQAVTFTSSVGLNVSSPLKIGFPTDAQFVSWSQIGGILKNAPHPNGAKLLHAYMLSTEHQSGGWSVRSDIEPKGLPYPDIMHMPNTNPTSFFNFMQDRANIERLRFYFEDRLGPPQGVSPLVDNLTPAPITIMTTVNVSLPVVHPFYPPSVTIPGVALNETPTPLLVAGFLSGWAAIVLAAFIAISYLKPSLRKVDKALVLCSTRYPIQAIVSVGQLYGNVLYLSTSLFDLYYNDISYCRPEGYYFWLYFFFFNFIWIVIPSFTVYQSIKETSKAFKELDKKLKNL</sequence>
<keyword evidence="10" id="KW-1185">Reference proteome</keyword>
<dbReference type="Pfam" id="PF05241">
    <property type="entry name" value="EBP"/>
    <property type="match status" value="1"/>
</dbReference>
<dbReference type="EMBL" id="NCSJ02000147">
    <property type="protein sequence ID" value="RFU28884.1"/>
    <property type="molecule type" value="Genomic_DNA"/>
</dbReference>
<keyword evidence="2 6" id="KW-0812">Transmembrane</keyword>
<reference evidence="9 10" key="1">
    <citation type="submission" date="2018-05" db="EMBL/GenBank/DDBJ databases">
        <title>Draft genome sequence of Scytalidium lignicola DSM 105466, a ubiquitous saprotrophic fungus.</title>
        <authorList>
            <person name="Buettner E."/>
            <person name="Gebauer A.M."/>
            <person name="Hofrichter M."/>
            <person name="Liers C."/>
            <person name="Kellner H."/>
        </authorList>
    </citation>
    <scope>NUCLEOTIDE SEQUENCE [LARGE SCALE GENOMIC DNA]</scope>
    <source>
        <strain evidence="9 10">DSM 105466</strain>
    </source>
</reference>
<dbReference type="OrthoDB" id="124329at2759"/>
<proteinExistence type="predicted"/>
<dbReference type="PANTHER" id="PTHR30006:SF2">
    <property type="entry name" value="ABC TRANSPORTER SUBSTRATE-BINDING PROTEIN"/>
    <property type="match status" value="1"/>
</dbReference>
<feature type="transmembrane region" description="Helical" evidence="6">
    <location>
        <begin position="441"/>
        <end position="459"/>
    </location>
</feature>
<name>A0A3E2H678_SCYLI</name>
<feature type="signal peptide" evidence="7">
    <location>
        <begin position="1"/>
        <end position="16"/>
    </location>
</feature>
<gene>
    <name evidence="9" type="ORF">B7463_g7441</name>
</gene>